<reference evidence="2 3" key="1">
    <citation type="submission" date="2015-02" db="EMBL/GenBank/DDBJ databases">
        <title>Genome sequene of Rhodovulum sulfidophilum DSM 2351.</title>
        <authorList>
            <person name="Nagao N."/>
        </authorList>
    </citation>
    <scope>NUCLEOTIDE SEQUENCE [LARGE SCALE GENOMIC DNA]</scope>
    <source>
        <strain evidence="2 3">DSM 2351</strain>
    </source>
</reference>
<keyword evidence="1" id="KW-0812">Transmembrane</keyword>
<feature type="transmembrane region" description="Helical" evidence="1">
    <location>
        <begin position="321"/>
        <end position="338"/>
    </location>
</feature>
<dbReference type="EMBL" id="AP014800">
    <property type="protein sequence ID" value="BAQ70910.1"/>
    <property type="molecule type" value="Genomic_DNA"/>
</dbReference>
<feature type="transmembrane region" description="Helical" evidence="1">
    <location>
        <begin position="227"/>
        <end position="246"/>
    </location>
</feature>
<dbReference type="AlphaFoldDB" id="A0A0D6B7U4"/>
<feature type="transmembrane region" description="Helical" evidence="1">
    <location>
        <begin position="121"/>
        <end position="143"/>
    </location>
</feature>
<feature type="transmembrane region" description="Helical" evidence="1">
    <location>
        <begin position="175"/>
        <end position="192"/>
    </location>
</feature>
<name>A0A0D6B7U4_RHOSU</name>
<feature type="transmembrane region" description="Helical" evidence="1">
    <location>
        <begin position="198"/>
        <end position="220"/>
    </location>
</feature>
<protein>
    <recommendedName>
        <fullName evidence="4">DUF2029 domain-containing protein</fullName>
    </recommendedName>
</protein>
<evidence type="ECO:0008006" key="4">
    <source>
        <dbReference type="Google" id="ProtNLM"/>
    </source>
</evidence>
<accession>A0A0D6B7U4</accession>
<keyword evidence="1" id="KW-0472">Membrane</keyword>
<sequence length="383" mass="41336">MKTLGNTRALKLAGLVYLAVLSLFLVLNSYTRNHHNWDVIGYTAAAYKLMGETGTDRLSARTYDDIRRATAPETFEKLTTGSYRAAVYQDPEALRQQLPFYSIRPLYVALSIAGSKLTGTIAGGTALVSALCGGLLLILGWAAVSPRSIALAALLPFALYEAGLGSLARLSTPDGLAALVALAALLLCHRHPRPAMLLFALLPLARTDFVILLPFAALLLHGRVPRLWIAAMLGVGAAAVVGLNAFSSNYGYLRIFDFTLVSGPQPYPAEMEETLGMTDILDAYARGLQRLFSKDTGMIALFLGTAGFLAAKAMRGRIVPFDKAVLAALGFVLLHFLAFPSGFARHYFVAACLCLILWARLIDGWSDRRQRRSPGEAEQQAAS</sequence>
<feature type="transmembrane region" description="Helical" evidence="1">
    <location>
        <begin position="344"/>
        <end position="362"/>
    </location>
</feature>
<evidence type="ECO:0000313" key="2">
    <source>
        <dbReference type="EMBL" id="BAQ70910.1"/>
    </source>
</evidence>
<organism evidence="2 3">
    <name type="scientific">Rhodovulum sulfidophilum</name>
    <name type="common">Rhodobacter sulfidophilus</name>
    <dbReference type="NCBI Taxonomy" id="35806"/>
    <lineage>
        <taxon>Bacteria</taxon>
        <taxon>Pseudomonadati</taxon>
        <taxon>Pseudomonadota</taxon>
        <taxon>Alphaproteobacteria</taxon>
        <taxon>Rhodobacterales</taxon>
        <taxon>Paracoccaceae</taxon>
        <taxon>Rhodovulum</taxon>
    </lineage>
</organism>
<dbReference type="Proteomes" id="UP000064912">
    <property type="component" value="Chromosome"/>
</dbReference>
<gene>
    <name evidence="2" type="ORF">NHU_03786</name>
</gene>
<dbReference type="KEGG" id="rsu:NHU_03786"/>
<feature type="transmembrane region" description="Helical" evidence="1">
    <location>
        <begin position="149"/>
        <end position="168"/>
    </location>
</feature>
<dbReference type="PATRIC" id="fig|35806.4.peg.3880"/>
<evidence type="ECO:0000256" key="1">
    <source>
        <dbReference type="SAM" id="Phobius"/>
    </source>
</evidence>
<keyword evidence="1" id="KW-1133">Transmembrane helix</keyword>
<feature type="transmembrane region" description="Helical" evidence="1">
    <location>
        <begin position="12"/>
        <end position="30"/>
    </location>
</feature>
<evidence type="ECO:0000313" key="3">
    <source>
        <dbReference type="Proteomes" id="UP000064912"/>
    </source>
</evidence>
<proteinExistence type="predicted"/>